<reference evidence="2" key="1">
    <citation type="journal article" date="2017" name="Gigascience">
        <title>The genome draft of coconut (Cocos nucifera).</title>
        <authorList>
            <person name="Xiao Y."/>
            <person name="Xu P."/>
            <person name="Fan H."/>
            <person name="Baudouin L."/>
            <person name="Xia W."/>
            <person name="Bocs S."/>
            <person name="Xu J."/>
            <person name="Li Q."/>
            <person name="Guo A."/>
            <person name="Zhou L."/>
            <person name="Li J."/>
            <person name="Wu Y."/>
            <person name="Ma Z."/>
            <person name="Armero A."/>
            <person name="Issali A.E."/>
            <person name="Liu N."/>
            <person name="Peng M."/>
            <person name="Yang Y."/>
        </authorList>
    </citation>
    <scope>NUCLEOTIDE SEQUENCE</scope>
    <source>
        <tissue evidence="2">Spear leaf of Hainan Tall coconut</tissue>
    </source>
</reference>
<dbReference type="Proteomes" id="UP000797356">
    <property type="component" value="Chromosome 16"/>
</dbReference>
<feature type="region of interest" description="Disordered" evidence="1">
    <location>
        <begin position="392"/>
        <end position="442"/>
    </location>
</feature>
<dbReference type="OrthoDB" id="1898655at2759"/>
<dbReference type="InterPro" id="IPR025659">
    <property type="entry name" value="Tubby-like_C"/>
</dbReference>
<dbReference type="SUPFAM" id="SSF54518">
    <property type="entry name" value="Tubby C-terminal domain-like"/>
    <property type="match status" value="1"/>
</dbReference>
<sequence>MKLLEKDKALKATKFNGLTSSDHNAVKGGLVSPVPLRSYQKPWPGRKSTGIEDPVKHMSNVPSFLQHMERGYDVQEKALNFGVLDWGLLEKWTYQQKHIGNGRSGHSSSSSNESSSFSTFVSSSQSCRSTASPLSQTKLSVPMDGHWNPSITSSQNKLTEEEISGHVLCFSDPETSPLKFPSGHDWQLDSDYGTSTDCLQYKSEKDRECSDGKAIFQNVSLPPDVGNSCSTYKNYDTPAFTHKAAEAQDCGSSKEARCQGCHSSLLLAKDWLEKQCLDESPKKEGMWEHLQQSLRAKDKSFEFSVSNDGRSTEKTQNSPSNNSPEIVQSTFLSPHVPHSCPLPCSILADEPYSAGILLQENEVATTKSHFTGYSCDQSAFRAHRLGQGEAKAASVTGRKLPNHLSSAGIRSSGLQVKQSKPITCPDKTDGDKASANNRGRHSPLRRLLDPLLKPKHHMKISAPIVALPVRHCHELSDADKPHISEELALSRVPFKSSDAGINSNWQVKGNPKSSSPVHGNGSGSLQGKGQAASMRHALLQLAWKNGLPLFMFSSGDSDILSATIRKKRVSDKDSCECIYTIFSVHEVKKKSGVWINPGSKSRKHGLLSDVVGQIKVSCSKMTNYDSKSHNVVREFVLFGAEPLSTSRKPIGSPFITELAAVIAEFPQGRPESRNGNVLHCSKCRYPSPMNSVRCGQNGPQIEQRNDDSSLPTLTAILPSGVHGLSDTGEPSPLIQRWKSGGTCDCGGWDEGCLLMILTDKFQEKRSPASAKACCNTDGTHRFELFIQGESLENRHAFSMISFKEGLYTVDFRAPIALLQAFAICIATIHSRKPRSLSGSTCLAGTRLC</sequence>
<organism evidence="2 3">
    <name type="scientific">Cocos nucifera</name>
    <name type="common">Coconut palm</name>
    <dbReference type="NCBI Taxonomy" id="13894"/>
    <lineage>
        <taxon>Eukaryota</taxon>
        <taxon>Viridiplantae</taxon>
        <taxon>Streptophyta</taxon>
        <taxon>Embryophyta</taxon>
        <taxon>Tracheophyta</taxon>
        <taxon>Spermatophyta</taxon>
        <taxon>Magnoliopsida</taxon>
        <taxon>Liliopsida</taxon>
        <taxon>Arecaceae</taxon>
        <taxon>Arecoideae</taxon>
        <taxon>Cocoseae</taxon>
        <taxon>Attaleinae</taxon>
        <taxon>Cocos</taxon>
    </lineage>
</organism>
<name>A0A8K0NH06_COCNU</name>
<evidence type="ECO:0000313" key="2">
    <source>
        <dbReference type="EMBL" id="KAG1371764.1"/>
    </source>
</evidence>
<keyword evidence="3" id="KW-1185">Reference proteome</keyword>
<dbReference type="AlphaFoldDB" id="A0A8K0NH06"/>
<dbReference type="InterPro" id="IPR021916">
    <property type="entry name" value="DUF3527"/>
</dbReference>
<protein>
    <submittedName>
        <fullName evidence="2">Uncharacterized protein</fullName>
    </submittedName>
</protein>
<dbReference type="Pfam" id="PF12043">
    <property type="entry name" value="DUF3527"/>
    <property type="match status" value="2"/>
</dbReference>
<gene>
    <name evidence="2" type="ORF">COCNU_16G008580</name>
</gene>
<dbReference type="PANTHER" id="PTHR31390:SF12">
    <property type="entry name" value="PUTATIVE (DUF3527)-RELATED"/>
    <property type="match status" value="1"/>
</dbReference>
<feature type="region of interest" description="Disordered" evidence="1">
    <location>
        <begin position="500"/>
        <end position="529"/>
    </location>
</feature>
<feature type="region of interest" description="Disordered" evidence="1">
    <location>
        <begin position="133"/>
        <end position="156"/>
    </location>
</feature>
<reference evidence="2" key="2">
    <citation type="submission" date="2019-07" db="EMBL/GenBank/DDBJ databases">
        <authorList>
            <person name="Yang Y."/>
            <person name="Bocs S."/>
            <person name="Baudouin L."/>
        </authorList>
    </citation>
    <scope>NUCLEOTIDE SEQUENCE</scope>
    <source>
        <tissue evidence="2">Spear leaf of Hainan Tall coconut</tissue>
    </source>
</reference>
<accession>A0A8K0NH06</accession>
<feature type="compositionally biased region" description="Polar residues" evidence="1">
    <location>
        <begin position="500"/>
        <end position="519"/>
    </location>
</feature>
<feature type="region of interest" description="Disordered" evidence="1">
    <location>
        <begin position="305"/>
        <end position="325"/>
    </location>
</feature>
<proteinExistence type="predicted"/>
<comment type="caution">
    <text evidence="2">The sequence shown here is derived from an EMBL/GenBank/DDBJ whole genome shotgun (WGS) entry which is preliminary data.</text>
</comment>
<evidence type="ECO:0000313" key="3">
    <source>
        <dbReference type="Proteomes" id="UP000797356"/>
    </source>
</evidence>
<feature type="compositionally biased region" description="Polar residues" evidence="1">
    <location>
        <begin position="403"/>
        <end position="421"/>
    </location>
</feature>
<evidence type="ECO:0000256" key="1">
    <source>
        <dbReference type="SAM" id="MobiDB-lite"/>
    </source>
</evidence>
<dbReference type="PANTHER" id="PTHR31390">
    <property type="entry name" value="EXPRESSED PROTEIN"/>
    <property type="match status" value="1"/>
</dbReference>
<dbReference type="EMBL" id="CM017887">
    <property type="protein sequence ID" value="KAG1371764.1"/>
    <property type="molecule type" value="Genomic_DNA"/>
</dbReference>